<feature type="compositionally biased region" description="Polar residues" evidence="2">
    <location>
        <begin position="714"/>
        <end position="726"/>
    </location>
</feature>
<dbReference type="OrthoDB" id="3980028at2759"/>
<feature type="coiled-coil region" evidence="1">
    <location>
        <begin position="321"/>
        <end position="348"/>
    </location>
</feature>
<dbReference type="InterPro" id="IPR013889">
    <property type="entry name" value="Karyogamy_KAR9"/>
</dbReference>
<dbReference type="EMBL" id="CCBN010000002">
    <property type="protein sequence ID" value="CDO52158.1"/>
    <property type="molecule type" value="Genomic_DNA"/>
</dbReference>
<name>A0A0J9X5X8_GEOCN</name>
<feature type="region of interest" description="Disordered" evidence="2">
    <location>
        <begin position="504"/>
        <end position="539"/>
    </location>
</feature>
<feature type="region of interest" description="Disordered" evidence="2">
    <location>
        <begin position="594"/>
        <end position="739"/>
    </location>
</feature>
<comment type="caution">
    <text evidence="3">The sequence shown here is derived from an EMBL/GenBank/DDBJ whole genome shotgun (WGS) entry which is preliminary data.</text>
</comment>
<evidence type="ECO:0000313" key="4">
    <source>
        <dbReference type="Proteomes" id="UP000242525"/>
    </source>
</evidence>
<feature type="compositionally biased region" description="Low complexity" evidence="2">
    <location>
        <begin position="687"/>
        <end position="706"/>
    </location>
</feature>
<dbReference type="Pfam" id="PF08580">
    <property type="entry name" value="KAR9"/>
    <property type="match status" value="1"/>
</dbReference>
<accession>A0A0J9X5X8</accession>
<evidence type="ECO:0000256" key="1">
    <source>
        <dbReference type="SAM" id="Coils"/>
    </source>
</evidence>
<feature type="compositionally biased region" description="Polar residues" evidence="2">
    <location>
        <begin position="669"/>
        <end position="686"/>
    </location>
</feature>
<feature type="compositionally biased region" description="Polar residues" evidence="2">
    <location>
        <begin position="594"/>
        <end position="617"/>
    </location>
</feature>
<sequence>MTSEHKRISDGALPFEDLFLPAPFVEKSAHLLAINNTMHHQGHIISDHDHKQIFSQLSSAPALSLSGFPRIEHDACILQQYFSAARDTLTNLCTETDAEKFHASLPTIRNLTDWIFRAGEFLPKLTTALETIKRAQDATAEQTITSKTTQRSSQPNEQTAELRHHSDSSVTVTPEQLNTVAASIDAATTDWRDLLALTATLDVRADLACEWADLASTVFTGVETAISKLHDSFELVNTAAAANKMFTEYIGSPSVVLESLKRAVPPGARRLPYQTDEEKQIVLKYYEIYQKLRPLQASIEILLLRLAGYDQRAIHVYPRSVSRLHRKYSDLRKHLAELTNALSELGARLFFTSEVNTALDTSGKGNTSVWECLLKSLCRHVDTLLSKNQLDLKAKTELSDCSAIIEAAATPAKGNSMLVVPLKLKEFEAYLRTHCDKLRWNKALNIKAGSAAKTSVTSLPEHRRAKLPGQLPTRRSFSQFQPVPIRYSRPLSSSSYLARGVSSSSTASSCTNSPTINDCSSSSGNGGDTADTTPATSPDFKPATLSIASLDDAVAALSLETTRTVVTGKSTFSLKDGAGATSTFYNFTAFPTSEISPSPSMEKSNAPFQSTSTQNDTPAGLARDFSFGSTNDKPVKPSSLSHTQAKIELPDSNPIAYRPNLDPIMDQPVTENPGENSIDTNDKPVTNNNNSNNNHNSLHNPFSSFNIYRPPGQLDNSSSGPRTQTRPTRKYRAHSSETYHQRSKLFGSVTGVETEQFVFSETPKISTASLSEEGPYTNDASQFVRAPAATPSINRLRRTRSVLASPSFINRHQR</sequence>
<evidence type="ECO:0008006" key="5">
    <source>
        <dbReference type="Google" id="ProtNLM"/>
    </source>
</evidence>
<evidence type="ECO:0000313" key="3">
    <source>
        <dbReference type="EMBL" id="CDO52158.1"/>
    </source>
</evidence>
<reference evidence="3" key="1">
    <citation type="submission" date="2014-03" db="EMBL/GenBank/DDBJ databases">
        <authorList>
            <person name="Casaregola S."/>
        </authorList>
    </citation>
    <scope>NUCLEOTIDE SEQUENCE [LARGE SCALE GENOMIC DNA]</scope>
    <source>
        <strain evidence="3">CLIB 918</strain>
    </source>
</reference>
<feature type="compositionally biased region" description="Polar residues" evidence="2">
    <location>
        <begin position="139"/>
        <end position="159"/>
    </location>
</feature>
<proteinExistence type="predicted"/>
<feature type="region of interest" description="Disordered" evidence="2">
    <location>
        <begin position="136"/>
        <end position="172"/>
    </location>
</feature>
<gene>
    <name evidence="3" type="ORF">BN980_GECA02s06676g</name>
</gene>
<feature type="compositionally biased region" description="Polar residues" evidence="2">
    <location>
        <begin position="627"/>
        <end position="644"/>
    </location>
</feature>
<dbReference type="Proteomes" id="UP000242525">
    <property type="component" value="Unassembled WGS sequence"/>
</dbReference>
<protein>
    <recommendedName>
        <fullName evidence="5">Karyogamy protein</fullName>
    </recommendedName>
</protein>
<organism evidence="3 4">
    <name type="scientific">Geotrichum candidum</name>
    <name type="common">Oospora lactis</name>
    <name type="synonym">Dipodascus geotrichum</name>
    <dbReference type="NCBI Taxonomy" id="1173061"/>
    <lineage>
        <taxon>Eukaryota</taxon>
        <taxon>Fungi</taxon>
        <taxon>Dikarya</taxon>
        <taxon>Ascomycota</taxon>
        <taxon>Saccharomycotina</taxon>
        <taxon>Dipodascomycetes</taxon>
        <taxon>Dipodascales</taxon>
        <taxon>Dipodascaceae</taxon>
        <taxon>Geotrichum</taxon>
    </lineage>
</organism>
<evidence type="ECO:0000256" key="2">
    <source>
        <dbReference type="SAM" id="MobiDB-lite"/>
    </source>
</evidence>
<dbReference type="AlphaFoldDB" id="A0A0J9X5X8"/>
<keyword evidence="1" id="KW-0175">Coiled coil</keyword>
<keyword evidence="4" id="KW-1185">Reference proteome</keyword>